<dbReference type="GO" id="GO:0003677">
    <property type="term" value="F:DNA binding"/>
    <property type="evidence" value="ECO:0007669"/>
    <property type="project" value="UniProtKB-KW"/>
</dbReference>
<evidence type="ECO:0000256" key="5">
    <source>
        <dbReference type="ARBA" id="ARBA00023242"/>
    </source>
</evidence>
<dbReference type="Pfam" id="PF25797">
    <property type="entry name" value="PDF2_C"/>
    <property type="match status" value="1"/>
</dbReference>
<dbReference type="PANTHER" id="PTHR45654">
    <property type="entry name" value="HOMEOBOX-LEUCINE ZIPPER PROTEIN MERISTEM L1"/>
    <property type="match status" value="1"/>
</dbReference>
<dbReference type="GO" id="GO:0008289">
    <property type="term" value="F:lipid binding"/>
    <property type="evidence" value="ECO:0007669"/>
    <property type="project" value="InterPro"/>
</dbReference>
<evidence type="ECO:0000256" key="1">
    <source>
        <dbReference type="ARBA" id="ARBA00023015"/>
    </source>
</evidence>
<evidence type="ECO:0000256" key="2">
    <source>
        <dbReference type="ARBA" id="ARBA00023125"/>
    </source>
</evidence>
<dbReference type="EMBL" id="BSYR01000044">
    <property type="protein sequence ID" value="GMJ05129.1"/>
    <property type="molecule type" value="Genomic_DNA"/>
</dbReference>
<feature type="domain" description="START" evidence="7">
    <location>
        <begin position="128"/>
        <end position="393"/>
    </location>
</feature>
<name>A0A9W7J4C6_HIBTR</name>
<dbReference type="InterPro" id="IPR057993">
    <property type="entry name" value="HD-Zip_IV_C"/>
</dbReference>
<dbReference type="AlphaFoldDB" id="A0A9W7J4C6"/>
<keyword evidence="1" id="KW-0805">Transcription regulation</keyword>
<dbReference type="OrthoDB" id="1569773at2759"/>
<gene>
    <name evidence="8" type="ORF">HRI_004182100</name>
</gene>
<evidence type="ECO:0000313" key="8">
    <source>
        <dbReference type="EMBL" id="GMJ05129.1"/>
    </source>
</evidence>
<dbReference type="Proteomes" id="UP001165190">
    <property type="component" value="Unassembled WGS sequence"/>
</dbReference>
<keyword evidence="9" id="KW-1185">Reference proteome</keyword>
<sequence length="645" mass="71607">MDNMGGNGANRSGNSQQDNNNVEEQFNNGGFGSIQNIVEPLQENPTGGFQAALGDGFRAAGNPLGFNQPPQLTPQENYILHGNGNFSFPPMFYSLPMQNPFGSVPWMNVPPNNMSRVSDLLMAVSIVTDPNRNKTIEKATKAMEELVKLATTGEPLWQRDDGIETLNEVQYMMEFSSLEATIQDIIRMVEVGQPQLFPSFDSFDLNAPTPPSVTPEPEHLHMEASRHTAYINMNPMNIVGLLMDPNQWSMAFSHMVSKTSLLGIVLNSVDGSYNGVLQVMSAEFHQSTPLVSTRQCYFARYCKMLAYGTWGVVDVSLENLFPDTEHQFRRRPSGCLIQDMPQHGCSKVTWVEHVEADHASIHPIFNFIVTSGYAFGAQRWMAGIKRHSQWLSASMARTAPTDAGGVLILQPGRESLLKLAQRMTRNFFMNISSCTENLWMQLPPNFFGYDDVRFRIGDMLAVPGRAPTNTLVFTTSARFPVPVKTLFDFFQHVPDRFKWDLLLSGRLVRELACVRTGENPENRISILQMSPSPNRSNAMQLQENYYDETGAYIVYAPIDTQTMSFILNGGNPNCPPVLPSGFAILPAMPPGLGDEHVGSILTVVFQIDTLSTDQFVPDSTVAIMDEVLDATVAMISDAILDDGEF</sequence>
<organism evidence="8 9">
    <name type="scientific">Hibiscus trionum</name>
    <name type="common">Flower of an hour</name>
    <dbReference type="NCBI Taxonomy" id="183268"/>
    <lineage>
        <taxon>Eukaryota</taxon>
        <taxon>Viridiplantae</taxon>
        <taxon>Streptophyta</taxon>
        <taxon>Embryophyta</taxon>
        <taxon>Tracheophyta</taxon>
        <taxon>Spermatophyta</taxon>
        <taxon>Magnoliopsida</taxon>
        <taxon>eudicotyledons</taxon>
        <taxon>Gunneridae</taxon>
        <taxon>Pentapetalae</taxon>
        <taxon>rosids</taxon>
        <taxon>malvids</taxon>
        <taxon>Malvales</taxon>
        <taxon>Malvaceae</taxon>
        <taxon>Malvoideae</taxon>
        <taxon>Hibiscus</taxon>
    </lineage>
</organism>
<evidence type="ECO:0000256" key="6">
    <source>
        <dbReference type="SAM" id="MobiDB-lite"/>
    </source>
</evidence>
<keyword evidence="5" id="KW-0539">Nucleus</keyword>
<dbReference type="Pfam" id="PF01852">
    <property type="entry name" value="START"/>
    <property type="match status" value="1"/>
</dbReference>
<feature type="compositionally biased region" description="Polar residues" evidence="6">
    <location>
        <begin position="9"/>
        <end position="33"/>
    </location>
</feature>
<dbReference type="SMART" id="SM00234">
    <property type="entry name" value="START"/>
    <property type="match status" value="1"/>
</dbReference>
<keyword evidence="4" id="KW-0804">Transcription</keyword>
<keyword evidence="2" id="KW-0238">DNA-binding</keyword>
<dbReference type="SUPFAM" id="SSF55961">
    <property type="entry name" value="Bet v1-like"/>
    <property type="match status" value="2"/>
</dbReference>
<evidence type="ECO:0000259" key="7">
    <source>
        <dbReference type="PROSITE" id="PS50848"/>
    </source>
</evidence>
<accession>A0A9W7J4C6</accession>
<evidence type="ECO:0000256" key="3">
    <source>
        <dbReference type="ARBA" id="ARBA00023155"/>
    </source>
</evidence>
<dbReference type="InterPro" id="IPR042160">
    <property type="entry name" value="HD-Zip_IV"/>
</dbReference>
<evidence type="ECO:0000313" key="9">
    <source>
        <dbReference type="Proteomes" id="UP001165190"/>
    </source>
</evidence>
<dbReference type="PROSITE" id="PS50848">
    <property type="entry name" value="START"/>
    <property type="match status" value="1"/>
</dbReference>
<comment type="caution">
    <text evidence="8">The sequence shown here is derived from an EMBL/GenBank/DDBJ whole genome shotgun (WGS) entry which is preliminary data.</text>
</comment>
<proteinExistence type="predicted"/>
<keyword evidence="3" id="KW-0371">Homeobox</keyword>
<dbReference type="CDD" id="cd08875">
    <property type="entry name" value="START_ArGLABRA2_like"/>
    <property type="match status" value="1"/>
</dbReference>
<reference evidence="8" key="1">
    <citation type="submission" date="2023-05" db="EMBL/GenBank/DDBJ databases">
        <title>Genome and transcriptome analyses reveal genes involved in the formation of fine ridges on petal epidermal cells in Hibiscus trionum.</title>
        <authorList>
            <person name="Koshimizu S."/>
            <person name="Masuda S."/>
            <person name="Ishii T."/>
            <person name="Shirasu K."/>
            <person name="Hoshino A."/>
            <person name="Arita M."/>
        </authorList>
    </citation>
    <scope>NUCLEOTIDE SEQUENCE</scope>
    <source>
        <strain evidence="8">Hamamatsu line</strain>
    </source>
</reference>
<dbReference type="InterPro" id="IPR002913">
    <property type="entry name" value="START_lipid-bd_dom"/>
</dbReference>
<feature type="region of interest" description="Disordered" evidence="6">
    <location>
        <begin position="1"/>
        <end position="33"/>
    </location>
</feature>
<protein>
    <submittedName>
        <fullName evidence="8">Protodermal factor 2</fullName>
    </submittedName>
</protein>
<evidence type="ECO:0000256" key="4">
    <source>
        <dbReference type="ARBA" id="ARBA00023163"/>
    </source>
</evidence>
<dbReference type="PANTHER" id="PTHR45654:SF48">
    <property type="entry name" value="START DOMAIN-CONTAINING PROTEIN"/>
    <property type="match status" value="1"/>
</dbReference>